<dbReference type="Gene3D" id="3.40.50.850">
    <property type="entry name" value="Isochorismatase-like"/>
    <property type="match status" value="1"/>
</dbReference>
<dbReference type="CDD" id="cd00431">
    <property type="entry name" value="cysteine_hydrolases"/>
    <property type="match status" value="1"/>
</dbReference>
<dbReference type="EMBL" id="JBHGCJ010000007">
    <property type="protein sequence ID" value="MFG6109666.1"/>
    <property type="molecule type" value="Genomic_DNA"/>
</dbReference>
<dbReference type="Pfam" id="PF00857">
    <property type="entry name" value="Isochorismatase"/>
    <property type="match status" value="1"/>
</dbReference>
<comment type="caution">
    <text evidence="3">The sequence shown here is derived from an EMBL/GenBank/DDBJ whole genome shotgun (WGS) entry which is preliminary data.</text>
</comment>
<dbReference type="GO" id="GO:0016787">
    <property type="term" value="F:hydrolase activity"/>
    <property type="evidence" value="ECO:0007669"/>
    <property type="project" value="UniProtKB-KW"/>
</dbReference>
<dbReference type="InterPro" id="IPR050272">
    <property type="entry name" value="Isochorismatase-like_hydrls"/>
</dbReference>
<dbReference type="SUPFAM" id="SSF52499">
    <property type="entry name" value="Isochorismatase-like hydrolases"/>
    <property type="match status" value="1"/>
</dbReference>
<evidence type="ECO:0000313" key="4">
    <source>
        <dbReference type="Proteomes" id="UP001605261"/>
    </source>
</evidence>
<keyword evidence="4" id="KW-1185">Reference proteome</keyword>
<dbReference type="Proteomes" id="UP001605261">
    <property type="component" value="Unassembled WGS sequence"/>
</dbReference>
<name>A0ABW7CXH9_9GAMM</name>
<organism evidence="3 4">
    <name type="scientific">Stenotrophomonas nematodicola</name>
    <dbReference type="NCBI Taxonomy" id="2656746"/>
    <lineage>
        <taxon>Bacteria</taxon>
        <taxon>Pseudomonadati</taxon>
        <taxon>Pseudomonadota</taxon>
        <taxon>Gammaproteobacteria</taxon>
        <taxon>Lysobacterales</taxon>
        <taxon>Lysobacteraceae</taxon>
        <taxon>Stenotrophomonas</taxon>
    </lineage>
</organism>
<dbReference type="RefSeq" id="WP_394163437.1">
    <property type="nucleotide sequence ID" value="NZ_JBHGCJ010000007.1"/>
</dbReference>
<evidence type="ECO:0000259" key="2">
    <source>
        <dbReference type="Pfam" id="PF00857"/>
    </source>
</evidence>
<proteinExistence type="predicted"/>
<accession>A0ABW7CXH9</accession>
<dbReference type="PANTHER" id="PTHR43540:SF6">
    <property type="entry name" value="ISOCHORISMATASE-LIKE DOMAIN-CONTAINING PROTEIN"/>
    <property type="match status" value="1"/>
</dbReference>
<dbReference type="InterPro" id="IPR036380">
    <property type="entry name" value="Isochorismatase-like_sf"/>
</dbReference>
<protein>
    <submittedName>
        <fullName evidence="3">Cysteine hydrolase family protein</fullName>
    </submittedName>
</protein>
<gene>
    <name evidence="3" type="ORF">ACEU0G_003683</name>
</gene>
<dbReference type="InterPro" id="IPR000868">
    <property type="entry name" value="Isochorismatase-like_dom"/>
</dbReference>
<dbReference type="PANTHER" id="PTHR43540">
    <property type="entry name" value="PEROXYUREIDOACRYLATE/UREIDOACRYLATE AMIDOHYDROLASE-RELATED"/>
    <property type="match status" value="1"/>
</dbReference>
<keyword evidence="1 3" id="KW-0378">Hydrolase</keyword>
<sequence length="185" mass="20305">MNTPSPALLIIDMFTLFDFPEADQVKPQAVKAARHIGRLTRHFRERGHPVIYANDNFANWQMDFKELVGLCLATEGESSAIAKILQPERGDYFVLKPKHSAFLATPLAVLLAKLGIRELVVAGMTAESCITATCFDGNAREYDTIVVQEAVAGIGSRKTTALRLLEASSAATVIKLASYLQRRGR</sequence>
<evidence type="ECO:0000256" key="1">
    <source>
        <dbReference type="ARBA" id="ARBA00022801"/>
    </source>
</evidence>
<evidence type="ECO:0000313" key="3">
    <source>
        <dbReference type="EMBL" id="MFG6109666.1"/>
    </source>
</evidence>
<reference evidence="3 4" key="1">
    <citation type="submission" date="2024-09" db="EMBL/GenBank/DDBJ databases">
        <authorList>
            <consortium name="All-Russian atlas of soil microorganisms"/>
            <consortium name="as a basis for the search for new antimicrobial producers and enzymes with unique properties"/>
            <person name="Sokolova E.A."/>
            <person name="Voronina E.N."/>
        </authorList>
    </citation>
    <scope>NUCLEOTIDE SEQUENCE [LARGE SCALE GENOMIC DNA]</scope>
    <source>
        <strain evidence="3 4">AF-22b-331.1</strain>
    </source>
</reference>
<feature type="domain" description="Isochorismatase-like" evidence="2">
    <location>
        <begin position="7"/>
        <end position="175"/>
    </location>
</feature>